<dbReference type="CDD" id="cd01448">
    <property type="entry name" value="TST_Repeat_1"/>
    <property type="match status" value="1"/>
</dbReference>
<evidence type="ECO:0000313" key="4">
    <source>
        <dbReference type="EMBL" id="RKL67687.1"/>
    </source>
</evidence>
<comment type="caution">
    <text evidence="4">The sequence shown here is derived from an EMBL/GenBank/DDBJ whole genome shotgun (WGS) entry which is preliminary data.</text>
</comment>
<proteinExistence type="predicted"/>
<dbReference type="SMART" id="SM00450">
    <property type="entry name" value="RHOD"/>
    <property type="match status" value="2"/>
</dbReference>
<organism evidence="4 5">
    <name type="scientific">Salipaludibacillus neizhouensis</name>
    <dbReference type="NCBI Taxonomy" id="885475"/>
    <lineage>
        <taxon>Bacteria</taxon>
        <taxon>Bacillati</taxon>
        <taxon>Bacillota</taxon>
        <taxon>Bacilli</taxon>
        <taxon>Bacillales</taxon>
        <taxon>Bacillaceae</taxon>
    </lineage>
</organism>
<dbReference type="Gene3D" id="3.40.250.10">
    <property type="entry name" value="Rhodanese-like domain"/>
    <property type="match status" value="2"/>
</dbReference>
<dbReference type="InterPro" id="IPR045078">
    <property type="entry name" value="TST/MPST-like"/>
</dbReference>
<feature type="domain" description="Rhodanese" evidence="3">
    <location>
        <begin position="165"/>
        <end position="275"/>
    </location>
</feature>
<keyword evidence="5" id="KW-1185">Reference proteome</keyword>
<dbReference type="InterPro" id="IPR001763">
    <property type="entry name" value="Rhodanese-like_dom"/>
</dbReference>
<evidence type="ECO:0000256" key="1">
    <source>
        <dbReference type="ARBA" id="ARBA00022679"/>
    </source>
</evidence>
<evidence type="ECO:0000313" key="5">
    <source>
        <dbReference type="Proteomes" id="UP000281498"/>
    </source>
</evidence>
<dbReference type="Proteomes" id="UP000281498">
    <property type="component" value="Unassembled WGS sequence"/>
</dbReference>
<evidence type="ECO:0000256" key="2">
    <source>
        <dbReference type="ARBA" id="ARBA00022737"/>
    </source>
</evidence>
<dbReference type="Pfam" id="PF00581">
    <property type="entry name" value="Rhodanese"/>
    <property type="match status" value="2"/>
</dbReference>
<reference evidence="4 5" key="1">
    <citation type="submission" date="2017-10" db="EMBL/GenBank/DDBJ databases">
        <title>Bacillus sp. nov., a halophilic bacterium isolated from a Keqin Lake.</title>
        <authorList>
            <person name="Wang H."/>
        </authorList>
    </citation>
    <scope>NUCLEOTIDE SEQUENCE [LARGE SCALE GENOMIC DNA]</scope>
    <source>
        <strain evidence="4 5">KCTC 13187</strain>
    </source>
</reference>
<gene>
    <name evidence="4" type="ORF">CR203_10085</name>
</gene>
<dbReference type="PANTHER" id="PTHR11364:SF27">
    <property type="entry name" value="SULFURTRANSFERASE"/>
    <property type="match status" value="1"/>
</dbReference>
<name>A0A3A9K510_9BACI</name>
<protein>
    <submittedName>
        <fullName evidence="4">Sulfurtransferase</fullName>
    </submittedName>
</protein>
<accession>A0A3A9K510</accession>
<dbReference type="PANTHER" id="PTHR11364">
    <property type="entry name" value="THIOSULFATE SULFERTANSFERASE"/>
    <property type="match status" value="1"/>
</dbReference>
<dbReference type="OrthoDB" id="9770030at2"/>
<dbReference type="CDD" id="cd01449">
    <property type="entry name" value="TST_Repeat_2"/>
    <property type="match status" value="1"/>
</dbReference>
<feature type="domain" description="Rhodanese" evidence="3">
    <location>
        <begin position="16"/>
        <end position="135"/>
    </location>
</feature>
<dbReference type="RefSeq" id="WP_110935151.1">
    <property type="nucleotide sequence ID" value="NZ_KZ614146.1"/>
</dbReference>
<keyword evidence="2" id="KW-0677">Repeat</keyword>
<evidence type="ECO:0000259" key="3">
    <source>
        <dbReference type="PROSITE" id="PS50206"/>
    </source>
</evidence>
<sequence>MHSNITSSEWLCNNLENEELVVVDCRFHLENANKGFEEYTKEHISGAIYLDLNKDLSGVLGEHGGRHPLPSTDDFLETLGRAGIGNDQIVVIYDDQRGAMASRLWWMLKYVGHENVHVLEEGFSHWKKRGYPVTATVLSPVPKSYTPDINEEMLVTMEDVKSMVSQKNAILIDSRSEERFLGIHEPIDPVAGHIPGAVLEEWMERTTADGRWKKKETQVKELKYYKEAGQDLIVYCGSGVTACVNILALTEAGIQPKLYAGSWSDWVSHEDNPVSRKA</sequence>
<dbReference type="EMBL" id="PDOE01000003">
    <property type="protein sequence ID" value="RKL67687.1"/>
    <property type="molecule type" value="Genomic_DNA"/>
</dbReference>
<dbReference type="SUPFAM" id="SSF52821">
    <property type="entry name" value="Rhodanese/Cell cycle control phosphatase"/>
    <property type="match status" value="2"/>
</dbReference>
<dbReference type="InterPro" id="IPR036873">
    <property type="entry name" value="Rhodanese-like_dom_sf"/>
</dbReference>
<dbReference type="AlphaFoldDB" id="A0A3A9K510"/>
<dbReference type="GO" id="GO:0004792">
    <property type="term" value="F:thiosulfate-cyanide sulfurtransferase activity"/>
    <property type="evidence" value="ECO:0007669"/>
    <property type="project" value="TreeGrafter"/>
</dbReference>
<dbReference type="PROSITE" id="PS50206">
    <property type="entry name" value="RHODANESE_3"/>
    <property type="match status" value="2"/>
</dbReference>
<keyword evidence="1 4" id="KW-0808">Transferase</keyword>